<dbReference type="InterPro" id="IPR012870">
    <property type="entry name" value="DUF1666"/>
</dbReference>
<dbReference type="Proteomes" id="UP001190926">
    <property type="component" value="Unassembled WGS sequence"/>
</dbReference>
<reference evidence="2 3" key="1">
    <citation type="journal article" date="2021" name="Nat. Commun.">
        <title>Incipient diploidization of the medicinal plant Perilla within 10,000 years.</title>
        <authorList>
            <person name="Zhang Y."/>
            <person name="Shen Q."/>
            <person name="Leng L."/>
            <person name="Zhang D."/>
            <person name="Chen S."/>
            <person name="Shi Y."/>
            <person name="Ning Z."/>
            <person name="Chen S."/>
        </authorList>
    </citation>
    <scope>NUCLEOTIDE SEQUENCE [LARGE SCALE GENOMIC DNA]</scope>
    <source>
        <strain evidence="3">cv. PC099</strain>
    </source>
</reference>
<proteinExistence type="predicted"/>
<sequence>MDSNSRFLSQKLTSLIQAVSLFLIPFFSYFLRLQKSGFSSKKHDKDMIILEAEREAENNGDKSELHLKFKFPTFDEFNRIQKGRVDSFNPKLLSSASTNPNEFAPSRRSVSAFIEVLTTFPLREINGDRNGVVSDFFSGPKIVKVDEETEGVEKRGEELVVGLDGEGNGKNDATEFAESKVHSLPELVRENQDFVDESEFFSERSSDGFLSDGDFGEGLDIDSENEDIVLESDASSLGENKESSRFAGDGVSEIKKVEEHDELQNADFLSEKDFKVNSDKNSGDGFLSVDDDNAEKSKRNEPLISDCGDANKLESMWEHQELIEQLQMELRKVKATGLPTILEESESPKIIEDLKLWKIDDNDKLQHEDCIGELHKFYKSYREMMRKFDILNYQKMYAMGFLQLKDPFQPTSQHKTDSAPMLKALVSQNLWLFKHKKHGSNPIKKLINELEGDLEVVYVGQMCLSWEFMHWQYEKALELWNSDPLGVHRYNEVAGELQQFQVLVQRFTEDEPFQGPRVQSYVKSRCVLRNLLQVPVIREDCLEDQNRKKERDEYVITSEMLVEMVEESIRIFWRFVRSDKDCTIASSSGHKKLPELHSPEDLKLLTELRKILQKKERKLKDILRSESCILRKFQKQREEDESDQALQFYAQVDVKLVSRVLNMSRITRDQLIWCQSKLSRISFVNRKIYVEPTFLLFPC</sequence>
<name>A0AAD4IZ51_PERFH</name>
<evidence type="ECO:0008006" key="4">
    <source>
        <dbReference type="Google" id="ProtNLM"/>
    </source>
</evidence>
<evidence type="ECO:0000256" key="1">
    <source>
        <dbReference type="SAM" id="Phobius"/>
    </source>
</evidence>
<keyword evidence="1" id="KW-0812">Transmembrane</keyword>
<organism evidence="2 3">
    <name type="scientific">Perilla frutescens var. hirtella</name>
    <name type="common">Perilla citriodora</name>
    <name type="synonym">Perilla setoyensis</name>
    <dbReference type="NCBI Taxonomy" id="608512"/>
    <lineage>
        <taxon>Eukaryota</taxon>
        <taxon>Viridiplantae</taxon>
        <taxon>Streptophyta</taxon>
        <taxon>Embryophyta</taxon>
        <taxon>Tracheophyta</taxon>
        <taxon>Spermatophyta</taxon>
        <taxon>Magnoliopsida</taxon>
        <taxon>eudicotyledons</taxon>
        <taxon>Gunneridae</taxon>
        <taxon>Pentapetalae</taxon>
        <taxon>asterids</taxon>
        <taxon>lamiids</taxon>
        <taxon>Lamiales</taxon>
        <taxon>Lamiaceae</taxon>
        <taxon>Nepetoideae</taxon>
        <taxon>Elsholtzieae</taxon>
        <taxon>Perilla</taxon>
    </lineage>
</organism>
<evidence type="ECO:0000313" key="2">
    <source>
        <dbReference type="EMBL" id="KAH6824248.1"/>
    </source>
</evidence>
<protein>
    <recommendedName>
        <fullName evidence="4">Ribosomal protein L34Ae</fullName>
    </recommendedName>
</protein>
<evidence type="ECO:0000313" key="3">
    <source>
        <dbReference type="Proteomes" id="UP001190926"/>
    </source>
</evidence>
<dbReference type="Pfam" id="PF07891">
    <property type="entry name" value="DUF1666"/>
    <property type="match status" value="1"/>
</dbReference>
<gene>
    <name evidence="2" type="ORF">C2S53_017421</name>
</gene>
<feature type="transmembrane region" description="Helical" evidence="1">
    <location>
        <begin position="12"/>
        <end position="31"/>
    </location>
</feature>
<dbReference type="PANTHER" id="PTHR46741:SF2">
    <property type="entry name" value="RIBOSOMAL PROTEIN L34AE"/>
    <property type="match status" value="1"/>
</dbReference>
<comment type="caution">
    <text evidence="2">The sequence shown here is derived from an EMBL/GenBank/DDBJ whole genome shotgun (WGS) entry which is preliminary data.</text>
</comment>
<dbReference type="PANTHER" id="PTHR46741">
    <property type="entry name" value="OS09G0413600 PROTEIN"/>
    <property type="match status" value="1"/>
</dbReference>
<keyword evidence="3" id="KW-1185">Reference proteome</keyword>
<keyword evidence="1" id="KW-1133">Transmembrane helix</keyword>
<dbReference type="EMBL" id="SDAM02000444">
    <property type="protein sequence ID" value="KAH6824248.1"/>
    <property type="molecule type" value="Genomic_DNA"/>
</dbReference>
<dbReference type="AlphaFoldDB" id="A0AAD4IZ51"/>
<keyword evidence="1" id="KW-0472">Membrane</keyword>
<accession>A0AAD4IZ51</accession>